<comment type="cofactor">
    <cofactor evidence="1">
        <name>Mg(2+)</name>
        <dbReference type="ChEBI" id="CHEBI:18420"/>
    </cofactor>
</comment>
<accession>A0A9W8HF87</accession>
<dbReference type="PROSITE" id="PS51462">
    <property type="entry name" value="NUDIX"/>
    <property type="match status" value="1"/>
</dbReference>
<feature type="domain" description="Nudix hydrolase" evidence="3">
    <location>
        <begin position="100"/>
        <end position="263"/>
    </location>
</feature>
<dbReference type="Proteomes" id="UP001140217">
    <property type="component" value="Unassembled WGS sequence"/>
</dbReference>
<name>A0A9W8HF87_9FUNG</name>
<comment type="caution">
    <text evidence="4">The sequence shown here is derived from an EMBL/GenBank/DDBJ whole genome shotgun (WGS) entry which is preliminary data.</text>
</comment>
<dbReference type="EMBL" id="JANBUL010000015">
    <property type="protein sequence ID" value="KAJ2785132.1"/>
    <property type="molecule type" value="Genomic_DNA"/>
</dbReference>
<dbReference type="GO" id="GO:0080041">
    <property type="term" value="F:ADP-ribose pyrophosphohydrolase activity"/>
    <property type="evidence" value="ECO:0007669"/>
    <property type="project" value="TreeGrafter"/>
</dbReference>
<dbReference type="Gene3D" id="3.90.79.10">
    <property type="entry name" value="Nucleoside Triphosphate Pyrophosphohydrolase"/>
    <property type="match status" value="1"/>
</dbReference>
<evidence type="ECO:0000313" key="5">
    <source>
        <dbReference type="Proteomes" id="UP001140217"/>
    </source>
</evidence>
<evidence type="ECO:0000256" key="2">
    <source>
        <dbReference type="ARBA" id="ARBA00022801"/>
    </source>
</evidence>
<dbReference type="GO" id="GO:0019693">
    <property type="term" value="P:ribose phosphate metabolic process"/>
    <property type="evidence" value="ECO:0007669"/>
    <property type="project" value="TreeGrafter"/>
</dbReference>
<organism evidence="4 5">
    <name type="scientific">Coemansia javaensis</name>
    <dbReference type="NCBI Taxonomy" id="2761396"/>
    <lineage>
        <taxon>Eukaryota</taxon>
        <taxon>Fungi</taxon>
        <taxon>Fungi incertae sedis</taxon>
        <taxon>Zoopagomycota</taxon>
        <taxon>Kickxellomycotina</taxon>
        <taxon>Kickxellomycetes</taxon>
        <taxon>Kickxellales</taxon>
        <taxon>Kickxellaceae</taxon>
        <taxon>Coemansia</taxon>
    </lineage>
</organism>
<proteinExistence type="predicted"/>
<dbReference type="AlphaFoldDB" id="A0A9W8HF87"/>
<evidence type="ECO:0000313" key="4">
    <source>
        <dbReference type="EMBL" id="KAJ2785132.1"/>
    </source>
</evidence>
<protein>
    <recommendedName>
        <fullName evidence="3">Nudix hydrolase domain-containing protein</fullName>
    </recommendedName>
</protein>
<gene>
    <name evidence="4" type="ORF">H4R18_000720</name>
</gene>
<dbReference type="CDD" id="cd03424">
    <property type="entry name" value="NUDIX_ADPRase_Nudt5_UGPPase_Nudt14"/>
    <property type="match status" value="1"/>
</dbReference>
<dbReference type="InterPro" id="IPR015797">
    <property type="entry name" value="NUDIX_hydrolase-like_dom_sf"/>
</dbReference>
<dbReference type="InterPro" id="IPR000086">
    <property type="entry name" value="NUDIX_hydrolase_dom"/>
</dbReference>
<evidence type="ECO:0000259" key="3">
    <source>
        <dbReference type="PROSITE" id="PS51462"/>
    </source>
</evidence>
<dbReference type="SUPFAM" id="SSF55811">
    <property type="entry name" value="Nudix"/>
    <property type="match status" value="1"/>
</dbReference>
<dbReference type="PANTHER" id="PTHR11839">
    <property type="entry name" value="UDP/ADP-SUGAR PYROPHOSPHATASE"/>
    <property type="match status" value="1"/>
</dbReference>
<dbReference type="GO" id="GO:0006753">
    <property type="term" value="P:nucleoside phosphate metabolic process"/>
    <property type="evidence" value="ECO:0007669"/>
    <property type="project" value="TreeGrafter"/>
</dbReference>
<evidence type="ECO:0000256" key="1">
    <source>
        <dbReference type="ARBA" id="ARBA00001946"/>
    </source>
</evidence>
<dbReference type="PANTHER" id="PTHR11839:SF18">
    <property type="entry name" value="NUDIX HYDROLASE DOMAIN-CONTAINING PROTEIN"/>
    <property type="match status" value="1"/>
</dbReference>
<dbReference type="GO" id="GO:0080042">
    <property type="term" value="F:ADP-glucose pyrophosphohydrolase activity"/>
    <property type="evidence" value="ECO:0007669"/>
    <property type="project" value="TreeGrafter"/>
</dbReference>
<sequence>MLESTTVALPKSRAQVRVECPSPIAAATPLERILRFPPLVQWLDALDTQMADRRSAEIAVRRITVQSVDEFRPGAIGFVKFITDAVHAPDGRRVPGIVFLRGAAVAVLVILRTPASPRARVPSWRDTDCVVLVEQPRVAVPDFALRELPAGMLDGDADGGGFVGTAAREIREETGLEIAAADLVDLTPAHGLYPSPGACDEAVRLFACEKRLAEPDLDALRGRLAGLRAEGELITLRLTRLCDLWRETRDMQAVAALYMWDRHNDNNDAPPPHDK</sequence>
<dbReference type="Pfam" id="PF00293">
    <property type="entry name" value="NUDIX"/>
    <property type="match status" value="1"/>
</dbReference>
<reference evidence="4" key="1">
    <citation type="submission" date="2022-07" db="EMBL/GenBank/DDBJ databases">
        <title>Phylogenomic reconstructions and comparative analyses of Kickxellomycotina fungi.</title>
        <authorList>
            <person name="Reynolds N.K."/>
            <person name="Stajich J.E."/>
            <person name="Barry K."/>
            <person name="Grigoriev I.V."/>
            <person name="Crous P."/>
            <person name="Smith M.E."/>
        </authorList>
    </citation>
    <scope>NUCLEOTIDE SEQUENCE</scope>
    <source>
        <strain evidence="4">NBRC 105414</strain>
    </source>
</reference>
<keyword evidence="2" id="KW-0378">Hydrolase</keyword>
<dbReference type="OrthoDB" id="10249920at2759"/>
<keyword evidence="5" id="KW-1185">Reference proteome</keyword>